<dbReference type="PANTHER" id="PTHR43377:SF1">
    <property type="entry name" value="BILIVERDIN REDUCTASE A"/>
    <property type="match status" value="1"/>
</dbReference>
<keyword evidence="3" id="KW-1185">Reference proteome</keyword>
<name>A0A841U4D1_9BACL</name>
<dbReference type="InterPro" id="IPR036291">
    <property type="entry name" value="NAD(P)-bd_dom_sf"/>
</dbReference>
<dbReference type="AlphaFoldDB" id="A0A841U4D1"/>
<dbReference type="EMBL" id="JACJVR010000098">
    <property type="protein sequence ID" value="MBB6694629.1"/>
    <property type="molecule type" value="Genomic_DNA"/>
</dbReference>
<dbReference type="Proteomes" id="UP000553776">
    <property type="component" value="Unassembled WGS sequence"/>
</dbReference>
<reference evidence="2 3" key="1">
    <citation type="submission" date="2020-08" db="EMBL/GenBank/DDBJ databases">
        <title>Cohnella phylogeny.</title>
        <authorList>
            <person name="Dunlap C."/>
        </authorList>
    </citation>
    <scope>NUCLEOTIDE SEQUENCE [LARGE SCALE GENOMIC DNA]</scope>
    <source>
        <strain evidence="2 3">DSM 25239</strain>
    </source>
</reference>
<protein>
    <submittedName>
        <fullName evidence="2">Gfo/Idh/MocA family oxidoreductase</fullName>
    </submittedName>
</protein>
<dbReference type="InterPro" id="IPR000683">
    <property type="entry name" value="Gfo/Idh/MocA-like_OxRdtase_N"/>
</dbReference>
<sequence>MNSHSGSGLHVGLVGCGRWGRLVLRDLKQLGARVSVVARSEASRANALTYGADRIVGSIDELEESIDGYVVASIASAHVGNIRALLPRGRPIYVEKPLAIDLKEAEALAAEARELVRVMHKWRYHPGIEALSDLIRSGELGALRGLRLQRTNWGRQHPDVDCALHLLPHDLSIALHLLGDLPPIDTVIPNPVGSNRFGFVANLFDPKRDLRVALDVNNLVPGNVRSFSTGFEKGVASLTDSYSDAIRLYRYGQGESPEIRPISKEWPLHRQLRVFLDYLRGGPPPLSSIEDELRILRRVFEVREKLYDCGEDA</sequence>
<dbReference type="RefSeq" id="WP_185138595.1">
    <property type="nucleotide sequence ID" value="NZ_JACJVR010000098.1"/>
</dbReference>
<accession>A0A841U4D1</accession>
<feature type="domain" description="Gfo/Idh/MocA-like oxidoreductase N-terminal" evidence="1">
    <location>
        <begin position="10"/>
        <end position="117"/>
    </location>
</feature>
<gene>
    <name evidence="2" type="ORF">H7B90_24840</name>
</gene>
<dbReference type="Gene3D" id="3.40.50.720">
    <property type="entry name" value="NAD(P)-binding Rossmann-like Domain"/>
    <property type="match status" value="1"/>
</dbReference>
<proteinExistence type="predicted"/>
<dbReference type="SUPFAM" id="SSF55347">
    <property type="entry name" value="Glyceraldehyde-3-phosphate dehydrogenase-like, C-terminal domain"/>
    <property type="match status" value="1"/>
</dbReference>
<dbReference type="SUPFAM" id="SSF51735">
    <property type="entry name" value="NAD(P)-binding Rossmann-fold domains"/>
    <property type="match status" value="1"/>
</dbReference>
<dbReference type="PANTHER" id="PTHR43377">
    <property type="entry name" value="BILIVERDIN REDUCTASE A"/>
    <property type="match status" value="1"/>
</dbReference>
<evidence type="ECO:0000313" key="2">
    <source>
        <dbReference type="EMBL" id="MBB6694629.1"/>
    </source>
</evidence>
<comment type="caution">
    <text evidence="2">The sequence shown here is derived from an EMBL/GenBank/DDBJ whole genome shotgun (WGS) entry which is preliminary data.</text>
</comment>
<dbReference type="GO" id="GO:0000166">
    <property type="term" value="F:nucleotide binding"/>
    <property type="evidence" value="ECO:0007669"/>
    <property type="project" value="InterPro"/>
</dbReference>
<organism evidence="2 3">
    <name type="scientific">Cohnella xylanilytica</name>
    <dbReference type="NCBI Taxonomy" id="557555"/>
    <lineage>
        <taxon>Bacteria</taxon>
        <taxon>Bacillati</taxon>
        <taxon>Bacillota</taxon>
        <taxon>Bacilli</taxon>
        <taxon>Bacillales</taxon>
        <taxon>Paenibacillaceae</taxon>
        <taxon>Cohnella</taxon>
    </lineage>
</organism>
<dbReference type="Pfam" id="PF01408">
    <property type="entry name" value="GFO_IDH_MocA"/>
    <property type="match status" value="1"/>
</dbReference>
<dbReference type="InterPro" id="IPR051450">
    <property type="entry name" value="Gfo/Idh/MocA_Oxidoreductases"/>
</dbReference>
<dbReference type="Gene3D" id="3.30.360.10">
    <property type="entry name" value="Dihydrodipicolinate Reductase, domain 2"/>
    <property type="match status" value="1"/>
</dbReference>
<evidence type="ECO:0000313" key="3">
    <source>
        <dbReference type="Proteomes" id="UP000553776"/>
    </source>
</evidence>
<evidence type="ECO:0000259" key="1">
    <source>
        <dbReference type="Pfam" id="PF01408"/>
    </source>
</evidence>